<evidence type="ECO:0000313" key="4">
    <source>
        <dbReference type="Proteomes" id="UP000438429"/>
    </source>
</evidence>
<protein>
    <submittedName>
        <fullName evidence="1">Uncharacterized protein</fullName>
    </submittedName>
</protein>
<dbReference type="AlphaFoldDB" id="A0A2U9C4F1"/>
<reference evidence="1 3" key="1">
    <citation type="submission" date="2017-12" db="EMBL/GenBank/DDBJ databases">
        <title>Integrating genomic resources of turbot (Scophthalmus maximus) in depth evaluation of genetic and physical mapping variation across individuals.</title>
        <authorList>
            <person name="Martinez P."/>
        </authorList>
    </citation>
    <scope>NUCLEOTIDE SEQUENCE [LARGE SCALE GENOMIC DNA]</scope>
</reference>
<name>A0A2U9C4F1_SCOMX</name>
<sequence>MSPANGAETDGASRFRGPALGRAVTHLRVDRSRYVDGEQSLLSRAMFRCGKKESCALRVGLNNSRPV</sequence>
<evidence type="ECO:0000313" key="3">
    <source>
        <dbReference type="Proteomes" id="UP000246464"/>
    </source>
</evidence>
<keyword evidence="3" id="KW-1185">Reference proteome</keyword>
<reference evidence="2 4" key="2">
    <citation type="submission" date="2019-06" db="EMBL/GenBank/DDBJ databases">
        <title>Draft genomes of female and male turbot (Scophthalmus maximus).</title>
        <authorList>
            <person name="Xu H."/>
            <person name="Xu X.-W."/>
            <person name="Shao C."/>
            <person name="Chen S."/>
        </authorList>
    </citation>
    <scope>NUCLEOTIDE SEQUENCE [LARGE SCALE GENOMIC DNA]</scope>
    <source>
        <strain evidence="2">Ysfricsl-2016a</strain>
        <tissue evidence="2">Blood</tissue>
    </source>
</reference>
<proteinExistence type="predicted"/>
<dbReference type="Proteomes" id="UP000246464">
    <property type="component" value="Chromosome 12"/>
</dbReference>
<dbReference type="EMBL" id="VEVO01000005">
    <property type="protein sequence ID" value="KAF0042556.1"/>
    <property type="molecule type" value="Genomic_DNA"/>
</dbReference>
<dbReference type="EMBL" id="CP026254">
    <property type="protein sequence ID" value="AWP11461.1"/>
    <property type="molecule type" value="Genomic_DNA"/>
</dbReference>
<gene>
    <name evidence="2" type="ORF">F2P81_006088</name>
    <name evidence="1" type="ORF">SMAX5B_007874</name>
</gene>
<evidence type="ECO:0000313" key="2">
    <source>
        <dbReference type="EMBL" id="KAF0042556.1"/>
    </source>
</evidence>
<accession>A0A2U9C4F1</accession>
<organism evidence="1 3">
    <name type="scientific">Scophthalmus maximus</name>
    <name type="common">Turbot</name>
    <name type="synonym">Psetta maxima</name>
    <dbReference type="NCBI Taxonomy" id="52904"/>
    <lineage>
        <taxon>Eukaryota</taxon>
        <taxon>Metazoa</taxon>
        <taxon>Chordata</taxon>
        <taxon>Craniata</taxon>
        <taxon>Vertebrata</taxon>
        <taxon>Euteleostomi</taxon>
        <taxon>Actinopterygii</taxon>
        <taxon>Neopterygii</taxon>
        <taxon>Teleostei</taxon>
        <taxon>Neoteleostei</taxon>
        <taxon>Acanthomorphata</taxon>
        <taxon>Carangaria</taxon>
        <taxon>Pleuronectiformes</taxon>
        <taxon>Pleuronectoidei</taxon>
        <taxon>Scophthalmidae</taxon>
        <taxon>Scophthalmus</taxon>
    </lineage>
</organism>
<evidence type="ECO:0000313" key="1">
    <source>
        <dbReference type="EMBL" id="AWP11461.1"/>
    </source>
</evidence>
<dbReference type="Proteomes" id="UP000438429">
    <property type="component" value="Unassembled WGS sequence"/>
</dbReference>